<dbReference type="Proteomes" id="UP001066276">
    <property type="component" value="Chromosome 10"/>
</dbReference>
<proteinExistence type="predicted"/>
<accession>A0AAV7MFL6</accession>
<evidence type="ECO:0000256" key="1">
    <source>
        <dbReference type="SAM" id="MobiDB-lite"/>
    </source>
</evidence>
<feature type="compositionally biased region" description="Polar residues" evidence="1">
    <location>
        <begin position="85"/>
        <end position="95"/>
    </location>
</feature>
<name>A0AAV7MFL6_PLEWA</name>
<dbReference type="EMBL" id="JANPWB010000014">
    <property type="protein sequence ID" value="KAJ1102188.1"/>
    <property type="molecule type" value="Genomic_DNA"/>
</dbReference>
<organism evidence="2 3">
    <name type="scientific">Pleurodeles waltl</name>
    <name type="common">Iberian ribbed newt</name>
    <dbReference type="NCBI Taxonomy" id="8319"/>
    <lineage>
        <taxon>Eukaryota</taxon>
        <taxon>Metazoa</taxon>
        <taxon>Chordata</taxon>
        <taxon>Craniata</taxon>
        <taxon>Vertebrata</taxon>
        <taxon>Euteleostomi</taxon>
        <taxon>Amphibia</taxon>
        <taxon>Batrachia</taxon>
        <taxon>Caudata</taxon>
        <taxon>Salamandroidea</taxon>
        <taxon>Salamandridae</taxon>
        <taxon>Pleurodelinae</taxon>
        <taxon>Pleurodeles</taxon>
    </lineage>
</organism>
<feature type="compositionally biased region" description="Basic residues" evidence="1">
    <location>
        <begin position="42"/>
        <end position="52"/>
    </location>
</feature>
<protein>
    <submittedName>
        <fullName evidence="2">Uncharacterized protein</fullName>
    </submittedName>
</protein>
<comment type="caution">
    <text evidence="2">The sequence shown here is derived from an EMBL/GenBank/DDBJ whole genome shotgun (WGS) entry which is preliminary data.</text>
</comment>
<gene>
    <name evidence="2" type="ORF">NDU88_007242</name>
</gene>
<reference evidence="2" key="1">
    <citation type="journal article" date="2022" name="bioRxiv">
        <title>Sequencing and chromosome-scale assembly of the giantPleurodeles waltlgenome.</title>
        <authorList>
            <person name="Brown T."/>
            <person name="Elewa A."/>
            <person name="Iarovenko S."/>
            <person name="Subramanian E."/>
            <person name="Araus A.J."/>
            <person name="Petzold A."/>
            <person name="Susuki M."/>
            <person name="Suzuki K.-i.T."/>
            <person name="Hayashi T."/>
            <person name="Toyoda A."/>
            <person name="Oliveira C."/>
            <person name="Osipova E."/>
            <person name="Leigh N.D."/>
            <person name="Simon A."/>
            <person name="Yun M.H."/>
        </authorList>
    </citation>
    <scope>NUCLEOTIDE SEQUENCE</scope>
    <source>
        <strain evidence="2">20211129_DDA</strain>
        <tissue evidence="2">Liver</tissue>
    </source>
</reference>
<evidence type="ECO:0000313" key="2">
    <source>
        <dbReference type="EMBL" id="KAJ1102188.1"/>
    </source>
</evidence>
<evidence type="ECO:0000313" key="3">
    <source>
        <dbReference type="Proteomes" id="UP001066276"/>
    </source>
</evidence>
<sequence>MGGASASWQQRGVVIVERGGARASEVPRTRPLGAAEGSTKKNERRSRTKARVGRKDGGGYGRKNHGGQQEKYPGEREQSGAWGYRSTQVGESSRCNTEKHL</sequence>
<keyword evidence="3" id="KW-1185">Reference proteome</keyword>
<feature type="region of interest" description="Disordered" evidence="1">
    <location>
        <begin position="17"/>
        <end position="101"/>
    </location>
</feature>
<dbReference type="AlphaFoldDB" id="A0AAV7MFL6"/>